<keyword evidence="10 12" id="KW-0739">Sodium transport</keyword>
<evidence type="ECO:0000256" key="7">
    <source>
        <dbReference type="ARBA" id="ARBA00023053"/>
    </source>
</evidence>
<feature type="transmembrane region" description="Helical" evidence="13">
    <location>
        <begin position="479"/>
        <end position="504"/>
    </location>
</feature>
<keyword evidence="9 13" id="KW-0472">Membrane</keyword>
<protein>
    <submittedName>
        <fullName evidence="14">Uncharacterized protein</fullName>
    </submittedName>
</protein>
<dbReference type="Gene3D" id="2.60.470.10">
    <property type="entry name" value="Acid-sensing ion channels like domains"/>
    <property type="match status" value="1"/>
</dbReference>
<dbReference type="AlphaFoldDB" id="A0A9P0MZM1"/>
<evidence type="ECO:0000256" key="6">
    <source>
        <dbReference type="ARBA" id="ARBA00022989"/>
    </source>
</evidence>
<comment type="similarity">
    <text evidence="2 12">Belongs to the amiloride-sensitive sodium channel (TC 1.A.6) family.</text>
</comment>
<evidence type="ECO:0000256" key="3">
    <source>
        <dbReference type="ARBA" id="ARBA00022448"/>
    </source>
</evidence>
<reference evidence="14" key="1">
    <citation type="submission" date="2022-01" db="EMBL/GenBank/DDBJ databases">
        <authorList>
            <person name="King R."/>
        </authorList>
    </citation>
    <scope>NUCLEOTIDE SEQUENCE</scope>
</reference>
<sequence length="526" mass="59640">MKIKSKDSALGKKGLSSYIPAGSVKLHFQEYCQSSTIHGVRYFGEDNRPVAERLSWISLFLICMGLNAYLIQQVWQKWNESPVIVAFAETTTPIWNVPFPAITICSEVKSRATVFNFSEALFSEGGNETDYLIDKQKGDVSLLCDDHVVCDGDDYADDSTMEFLEEVAPPFFDTIFLCKWNNTVSENCSDIFTKIVTDEGICYTFNMLDKKDLFRDDVKTYSESDNLRVQGWSQDEGYTPEALLKTYPNRALFSGTAGGIFIVLKADRNDADYFCKGPVQGFKMLLHNPAEFPMVRERYLRVPLGQEVIAMIQPSIMTTSKSLRSYSPEQRHCYFPSERYLTFFKIYNQANCELECLTNYTLKACDCVALHMPRKGDTKICGPGKKRCMVEAAHNLRLSRIVSEDKYDLTKCNCLPACTSTIYSAESSQAEFAFLSVVNVYGDNVTEYAAYDASRTSIFFKDVQFTTSRRNELYGVVDFLANVGGLLGLFCGVSILSFVELLYYMTLRFWGNIKAFKKAKKKNEEV</sequence>
<evidence type="ECO:0000256" key="2">
    <source>
        <dbReference type="ARBA" id="ARBA00007193"/>
    </source>
</evidence>
<dbReference type="OrthoDB" id="6021021at2759"/>
<keyword evidence="11 12" id="KW-0407">Ion channel</keyword>
<keyword evidence="3 12" id="KW-0813">Transport</keyword>
<evidence type="ECO:0000256" key="5">
    <source>
        <dbReference type="ARBA" id="ARBA00022692"/>
    </source>
</evidence>
<dbReference type="PANTHER" id="PTHR11690">
    <property type="entry name" value="AMILORIDE-SENSITIVE SODIUM CHANNEL-RELATED"/>
    <property type="match status" value="1"/>
</dbReference>
<dbReference type="InterPro" id="IPR001873">
    <property type="entry name" value="ENaC"/>
</dbReference>
<evidence type="ECO:0000256" key="12">
    <source>
        <dbReference type="RuleBase" id="RU000679"/>
    </source>
</evidence>
<gene>
    <name evidence="14" type="ORF">NEZAVI_LOCUS15832</name>
</gene>
<keyword evidence="6 13" id="KW-1133">Transmembrane helix</keyword>
<dbReference type="GO" id="GO:0015280">
    <property type="term" value="F:ligand-gated sodium channel activity"/>
    <property type="evidence" value="ECO:0007669"/>
    <property type="project" value="TreeGrafter"/>
</dbReference>
<dbReference type="Gene3D" id="1.10.287.770">
    <property type="entry name" value="YojJ-like"/>
    <property type="match status" value="1"/>
</dbReference>
<dbReference type="GO" id="GO:0005886">
    <property type="term" value="C:plasma membrane"/>
    <property type="evidence" value="ECO:0007669"/>
    <property type="project" value="TreeGrafter"/>
</dbReference>
<evidence type="ECO:0000256" key="4">
    <source>
        <dbReference type="ARBA" id="ARBA00022461"/>
    </source>
</evidence>
<evidence type="ECO:0000313" key="14">
    <source>
        <dbReference type="EMBL" id="CAH1408268.1"/>
    </source>
</evidence>
<dbReference type="PANTHER" id="PTHR11690:SF288">
    <property type="entry name" value="AMILORIDE-SENSITIVE NA+ CHANNEL-RELATED"/>
    <property type="match status" value="1"/>
</dbReference>
<evidence type="ECO:0000313" key="15">
    <source>
        <dbReference type="Proteomes" id="UP001152798"/>
    </source>
</evidence>
<proteinExistence type="inferred from homology"/>
<dbReference type="Proteomes" id="UP001152798">
    <property type="component" value="Chromosome 7"/>
</dbReference>
<keyword evidence="15" id="KW-1185">Reference proteome</keyword>
<evidence type="ECO:0000256" key="9">
    <source>
        <dbReference type="ARBA" id="ARBA00023136"/>
    </source>
</evidence>
<comment type="subcellular location">
    <subcellularLocation>
        <location evidence="1">Membrane</location>
        <topology evidence="1">Multi-pass membrane protein</topology>
    </subcellularLocation>
</comment>
<dbReference type="Pfam" id="PF00858">
    <property type="entry name" value="ASC"/>
    <property type="match status" value="1"/>
</dbReference>
<evidence type="ECO:0000256" key="11">
    <source>
        <dbReference type="ARBA" id="ARBA00023303"/>
    </source>
</evidence>
<name>A0A9P0MZM1_NEZVI</name>
<evidence type="ECO:0000256" key="1">
    <source>
        <dbReference type="ARBA" id="ARBA00004141"/>
    </source>
</evidence>
<organism evidence="14 15">
    <name type="scientific">Nezara viridula</name>
    <name type="common">Southern green stink bug</name>
    <name type="synonym">Cimex viridulus</name>
    <dbReference type="NCBI Taxonomy" id="85310"/>
    <lineage>
        <taxon>Eukaryota</taxon>
        <taxon>Metazoa</taxon>
        <taxon>Ecdysozoa</taxon>
        <taxon>Arthropoda</taxon>
        <taxon>Hexapoda</taxon>
        <taxon>Insecta</taxon>
        <taxon>Pterygota</taxon>
        <taxon>Neoptera</taxon>
        <taxon>Paraneoptera</taxon>
        <taxon>Hemiptera</taxon>
        <taxon>Heteroptera</taxon>
        <taxon>Panheteroptera</taxon>
        <taxon>Pentatomomorpha</taxon>
        <taxon>Pentatomoidea</taxon>
        <taxon>Pentatomidae</taxon>
        <taxon>Pentatominae</taxon>
        <taxon>Nezara</taxon>
    </lineage>
</organism>
<keyword evidence="7" id="KW-0915">Sodium</keyword>
<dbReference type="EMBL" id="OV725083">
    <property type="protein sequence ID" value="CAH1408268.1"/>
    <property type="molecule type" value="Genomic_DNA"/>
</dbReference>
<keyword evidence="5 12" id="KW-0812">Transmembrane</keyword>
<accession>A0A9P0MZM1</accession>
<dbReference type="PRINTS" id="PR01078">
    <property type="entry name" value="AMINACHANNEL"/>
</dbReference>
<evidence type="ECO:0000256" key="13">
    <source>
        <dbReference type="SAM" id="Phobius"/>
    </source>
</evidence>
<keyword evidence="4 12" id="KW-0894">Sodium channel</keyword>
<evidence type="ECO:0000256" key="10">
    <source>
        <dbReference type="ARBA" id="ARBA00023201"/>
    </source>
</evidence>
<keyword evidence="8 12" id="KW-0406">Ion transport</keyword>
<evidence type="ECO:0000256" key="8">
    <source>
        <dbReference type="ARBA" id="ARBA00023065"/>
    </source>
</evidence>